<dbReference type="PANTHER" id="PTHR43977">
    <property type="entry name" value="STRUCTURAL MAINTENANCE OF CHROMOSOMES PROTEIN 3"/>
    <property type="match status" value="1"/>
</dbReference>
<feature type="region of interest" description="Disordered" evidence="2">
    <location>
        <begin position="220"/>
        <end position="248"/>
    </location>
</feature>
<feature type="coiled-coil region" evidence="1">
    <location>
        <begin position="373"/>
        <end position="400"/>
    </location>
</feature>
<evidence type="ECO:0000256" key="1">
    <source>
        <dbReference type="SAM" id="Coils"/>
    </source>
</evidence>
<feature type="coiled-coil region" evidence="1">
    <location>
        <begin position="267"/>
        <end position="301"/>
    </location>
</feature>
<organism evidence="3">
    <name type="scientific">marine sediment metagenome</name>
    <dbReference type="NCBI Taxonomy" id="412755"/>
    <lineage>
        <taxon>unclassified sequences</taxon>
        <taxon>metagenomes</taxon>
        <taxon>ecological metagenomes</taxon>
    </lineage>
</organism>
<name>A0A0F9A3E7_9ZZZZ</name>
<keyword evidence="1" id="KW-0175">Coiled coil</keyword>
<protein>
    <recommendedName>
        <fullName evidence="4">Chromosome segregation protein SMC</fullName>
    </recommendedName>
</protein>
<feature type="coiled-coil region" evidence="1">
    <location>
        <begin position="43"/>
        <end position="70"/>
    </location>
</feature>
<evidence type="ECO:0000313" key="3">
    <source>
        <dbReference type="EMBL" id="KKL03985.1"/>
    </source>
</evidence>
<sequence length="459" mass="51151">GTVVTLDGIVFHPIGAITAGFPRLTRPYILGHERDMESLPKAIERIRSSLAATEDQAGSLRERLRESEAAMAATSGDAEDGLTRRVRVQEAIAERQRTLAQRRGELRGLISSQNALRDQGDDIERESERLAQERDHSLAEAQELEESARYLRKANTIVEERRAQLQGAVVQAMSQTASLEGQLQSLDVQRESGKAALARLDSQLSAKAVQLRGLEMEQSTLAASARSDERELAQAQEQLQPLAETAAPDQGETVQLELRERELHQQLLEAQSRMFQAERRVLETEAEVRRWETEIDTIRQRIEEDGLSITSEGDIRSPEIAVPRVPHWLAAEGPDEGAGGIRPVSGGADIDPEALGRDIERLRSQMRRLGPVNVEATEDYAELRERHDFLTSQMEDLSGAEKALHRAIDELHGVMRKRFQSTFETVEAGFEEYFQAFFGGGHARLTLSDPKDVQNTGVE</sequence>
<feature type="non-terminal residue" evidence="3">
    <location>
        <position position="459"/>
    </location>
</feature>
<evidence type="ECO:0008006" key="4">
    <source>
        <dbReference type="Google" id="ProtNLM"/>
    </source>
</evidence>
<feature type="compositionally biased region" description="Low complexity" evidence="2">
    <location>
        <begin position="233"/>
        <end position="247"/>
    </location>
</feature>
<reference evidence="3" key="1">
    <citation type="journal article" date="2015" name="Nature">
        <title>Complex archaea that bridge the gap between prokaryotes and eukaryotes.</title>
        <authorList>
            <person name="Spang A."/>
            <person name="Saw J.H."/>
            <person name="Jorgensen S.L."/>
            <person name="Zaremba-Niedzwiedzka K."/>
            <person name="Martijn J."/>
            <person name="Lind A.E."/>
            <person name="van Eijk R."/>
            <person name="Schleper C."/>
            <person name="Guy L."/>
            <person name="Ettema T.J."/>
        </authorList>
    </citation>
    <scope>NUCLEOTIDE SEQUENCE</scope>
</reference>
<feature type="coiled-coil region" evidence="1">
    <location>
        <begin position="113"/>
        <end position="147"/>
    </location>
</feature>
<proteinExistence type="predicted"/>
<dbReference type="EMBL" id="LAZR01044714">
    <property type="protein sequence ID" value="KKL03985.1"/>
    <property type="molecule type" value="Genomic_DNA"/>
</dbReference>
<dbReference type="InterPro" id="IPR027417">
    <property type="entry name" value="P-loop_NTPase"/>
</dbReference>
<accession>A0A0F9A3E7</accession>
<dbReference type="Gene3D" id="3.40.50.300">
    <property type="entry name" value="P-loop containing nucleotide triphosphate hydrolases"/>
    <property type="match status" value="1"/>
</dbReference>
<evidence type="ECO:0000256" key="2">
    <source>
        <dbReference type="SAM" id="MobiDB-lite"/>
    </source>
</evidence>
<dbReference type="AlphaFoldDB" id="A0A0F9A3E7"/>
<comment type="caution">
    <text evidence="3">The sequence shown here is derived from an EMBL/GenBank/DDBJ whole genome shotgun (WGS) entry which is preliminary data.</text>
</comment>
<feature type="non-terminal residue" evidence="3">
    <location>
        <position position="1"/>
    </location>
</feature>
<gene>
    <name evidence="3" type="ORF">LCGC14_2620600</name>
</gene>